<feature type="domain" description="Transposase IS116/IS110/IS902 C-terminal" evidence="2">
    <location>
        <begin position="216"/>
        <end position="290"/>
    </location>
</feature>
<evidence type="ECO:0000259" key="2">
    <source>
        <dbReference type="Pfam" id="PF02371"/>
    </source>
</evidence>
<dbReference type="EMBL" id="JBHUIP010000011">
    <property type="protein sequence ID" value="MFD2263444.1"/>
    <property type="molecule type" value="Genomic_DNA"/>
</dbReference>
<organism evidence="3 4">
    <name type="scientific">Lacibacterium aquatile</name>
    <dbReference type="NCBI Taxonomy" id="1168082"/>
    <lineage>
        <taxon>Bacteria</taxon>
        <taxon>Pseudomonadati</taxon>
        <taxon>Pseudomonadota</taxon>
        <taxon>Alphaproteobacteria</taxon>
        <taxon>Rhodospirillales</taxon>
        <taxon>Rhodospirillaceae</taxon>
    </lineage>
</organism>
<dbReference type="PANTHER" id="PTHR33055:SF3">
    <property type="entry name" value="PUTATIVE TRANSPOSASE FOR IS117-RELATED"/>
    <property type="match status" value="1"/>
</dbReference>
<sequence>MTLTIGIDVGLEVCHLCAVDPDGKVIVETTMPSTPEHLADCCDLIAESFDTPINLVALEAGSISLWLAWGLRQRRYIVKMLNPSSTSAWFKAAGVKSDKHDAIAIAQIGRTGWSRDVWIRSPESHAVRAALKTRDLLVAQRRGLESRLGYVLKAIGLDRPKQGAFGLVLDRRTKTLPPIALLPLQTLKQVIDATHAAITSLDELIRAYAEESPAAKRLQSIPGVGALTALAFTAAIDDPSRFASGRQVASYFGLAPRLSRTGTKHVGPRGISRRGDIMTRTLLCQAAMRLTYGNVRQTALGNWGRKLALSRSGRKVMAAVGRKLAVQMFAMLRDGSDYVDPGLAANATGS</sequence>
<reference evidence="4" key="1">
    <citation type="journal article" date="2019" name="Int. J. Syst. Evol. Microbiol.">
        <title>The Global Catalogue of Microorganisms (GCM) 10K type strain sequencing project: providing services to taxonomists for standard genome sequencing and annotation.</title>
        <authorList>
            <consortium name="The Broad Institute Genomics Platform"/>
            <consortium name="The Broad Institute Genome Sequencing Center for Infectious Disease"/>
            <person name="Wu L."/>
            <person name="Ma J."/>
        </authorList>
    </citation>
    <scope>NUCLEOTIDE SEQUENCE [LARGE SCALE GENOMIC DNA]</scope>
    <source>
        <strain evidence="4">CGMCC 1.19062</strain>
    </source>
</reference>
<comment type="caution">
    <text evidence="3">The sequence shown here is derived from an EMBL/GenBank/DDBJ whole genome shotgun (WGS) entry which is preliminary data.</text>
</comment>
<protein>
    <submittedName>
        <fullName evidence="3">IS110 family transposase</fullName>
    </submittedName>
</protein>
<dbReference type="InterPro" id="IPR003346">
    <property type="entry name" value="Transposase_20"/>
</dbReference>
<name>A0ABW5DUG1_9PROT</name>
<dbReference type="InterPro" id="IPR002525">
    <property type="entry name" value="Transp_IS110-like_N"/>
</dbReference>
<evidence type="ECO:0000313" key="4">
    <source>
        <dbReference type="Proteomes" id="UP001597295"/>
    </source>
</evidence>
<dbReference type="NCBIfam" id="NF033542">
    <property type="entry name" value="transpos_IS110"/>
    <property type="match status" value="1"/>
</dbReference>
<evidence type="ECO:0000313" key="3">
    <source>
        <dbReference type="EMBL" id="MFD2263444.1"/>
    </source>
</evidence>
<feature type="domain" description="Transposase IS110-like N-terminal" evidence="1">
    <location>
        <begin position="5"/>
        <end position="155"/>
    </location>
</feature>
<proteinExistence type="predicted"/>
<keyword evidence="4" id="KW-1185">Reference proteome</keyword>
<dbReference type="PANTHER" id="PTHR33055">
    <property type="entry name" value="TRANSPOSASE FOR INSERTION SEQUENCE ELEMENT IS1111A"/>
    <property type="match status" value="1"/>
</dbReference>
<dbReference type="Pfam" id="PF02371">
    <property type="entry name" value="Transposase_20"/>
    <property type="match status" value="1"/>
</dbReference>
<dbReference type="RefSeq" id="WP_379876452.1">
    <property type="nucleotide sequence ID" value="NZ_JBHUIP010000011.1"/>
</dbReference>
<dbReference type="InterPro" id="IPR047650">
    <property type="entry name" value="Transpos_IS110"/>
</dbReference>
<accession>A0ABW5DUG1</accession>
<dbReference type="Proteomes" id="UP001597295">
    <property type="component" value="Unassembled WGS sequence"/>
</dbReference>
<dbReference type="Pfam" id="PF01548">
    <property type="entry name" value="DEDD_Tnp_IS110"/>
    <property type="match status" value="1"/>
</dbReference>
<gene>
    <name evidence="3" type="ORF">ACFSM5_11140</name>
</gene>
<evidence type="ECO:0000259" key="1">
    <source>
        <dbReference type="Pfam" id="PF01548"/>
    </source>
</evidence>